<evidence type="ECO:0000256" key="6">
    <source>
        <dbReference type="ARBA" id="ARBA00022723"/>
    </source>
</evidence>
<dbReference type="InterPro" id="IPR032828">
    <property type="entry name" value="PolyA_RNA-bd"/>
</dbReference>
<evidence type="ECO:0000256" key="8">
    <source>
        <dbReference type="ARBA" id="ARBA00022842"/>
    </source>
</evidence>
<evidence type="ECO:0000256" key="7">
    <source>
        <dbReference type="ARBA" id="ARBA00022741"/>
    </source>
</evidence>
<dbReference type="Gene3D" id="1.10.3090.10">
    <property type="entry name" value="cca-adding enzyme, domain 2"/>
    <property type="match status" value="1"/>
</dbReference>
<evidence type="ECO:0000256" key="9">
    <source>
        <dbReference type="RuleBase" id="RU003953"/>
    </source>
</evidence>
<dbReference type="PANTHER" id="PTHR46173">
    <property type="entry name" value="CCA TRNA NUCLEOTIDYLTRANSFERASE 1, MITOCHONDRIAL"/>
    <property type="match status" value="1"/>
</dbReference>
<dbReference type="GO" id="GO:1990180">
    <property type="term" value="P:mitochondrial tRNA 3'-end processing"/>
    <property type="evidence" value="ECO:0007669"/>
    <property type="project" value="TreeGrafter"/>
</dbReference>
<dbReference type="GO" id="GO:0016779">
    <property type="term" value="F:nucleotidyltransferase activity"/>
    <property type="evidence" value="ECO:0007669"/>
    <property type="project" value="UniProtKB-KW"/>
</dbReference>
<evidence type="ECO:0000256" key="2">
    <source>
        <dbReference type="ARBA" id="ARBA00007265"/>
    </source>
</evidence>
<reference evidence="12" key="1">
    <citation type="submission" date="2021-02" db="EMBL/GenBank/DDBJ databases">
        <authorList>
            <person name="Nowell W R."/>
        </authorList>
    </citation>
    <scope>NUCLEOTIDE SEQUENCE</scope>
    <source>
        <strain evidence="12">Ploen Becks lab</strain>
    </source>
</reference>
<evidence type="ECO:0000313" key="12">
    <source>
        <dbReference type="EMBL" id="CAF0710220.1"/>
    </source>
</evidence>
<keyword evidence="7" id="KW-0547">Nucleotide-binding</keyword>
<keyword evidence="6" id="KW-0479">Metal-binding</keyword>
<feature type="domain" description="tRNA nucleotidyltransferase/poly(A) polymerase RNA and SrmB- binding" evidence="11">
    <location>
        <begin position="191"/>
        <end position="241"/>
    </location>
</feature>
<dbReference type="InterPro" id="IPR043519">
    <property type="entry name" value="NT_sf"/>
</dbReference>
<dbReference type="GO" id="GO:0046872">
    <property type="term" value="F:metal ion binding"/>
    <property type="evidence" value="ECO:0007669"/>
    <property type="project" value="UniProtKB-KW"/>
</dbReference>
<protein>
    <submittedName>
        <fullName evidence="12">Uncharacterized protein</fullName>
    </submittedName>
</protein>
<dbReference type="EMBL" id="CAJNOC010000053">
    <property type="protein sequence ID" value="CAF0710220.1"/>
    <property type="molecule type" value="Genomic_DNA"/>
</dbReference>
<evidence type="ECO:0000256" key="4">
    <source>
        <dbReference type="ARBA" id="ARBA00022694"/>
    </source>
</evidence>
<gene>
    <name evidence="12" type="ORF">OXX778_LOCUS933</name>
</gene>
<dbReference type="PANTHER" id="PTHR46173:SF1">
    <property type="entry name" value="CCA TRNA NUCLEOTIDYLTRANSFERASE 1, MITOCHONDRIAL"/>
    <property type="match status" value="1"/>
</dbReference>
<keyword evidence="5" id="KW-0548">Nucleotidyltransferase</keyword>
<organism evidence="12 13">
    <name type="scientific">Brachionus calyciflorus</name>
    <dbReference type="NCBI Taxonomy" id="104777"/>
    <lineage>
        <taxon>Eukaryota</taxon>
        <taxon>Metazoa</taxon>
        <taxon>Spiralia</taxon>
        <taxon>Gnathifera</taxon>
        <taxon>Rotifera</taxon>
        <taxon>Eurotatoria</taxon>
        <taxon>Monogononta</taxon>
        <taxon>Pseudotrocha</taxon>
        <taxon>Ploima</taxon>
        <taxon>Brachionidae</taxon>
        <taxon>Brachionus</taxon>
    </lineage>
</organism>
<dbReference type="InterPro" id="IPR050264">
    <property type="entry name" value="Bact_CCA-adding_enz_type3_sf"/>
</dbReference>
<sequence>MGEKLDSPEFRSIWNDELNYLFDLFEKNSFEIRIAGGAVRDLLMGFKPNDIDLATTATPDQMKDMFDNENIRMLHTNGEKHGTITVRLNDKENFEITTLRIDLITDGRHAEVQFTNDWKLDANRRDLTINSIFLDRDGTIIDFFDGYEDIKNKRIKFVGEPSRRIQEDYLRILRYFRFYSRICINENSHCEESLKAIKENASGLEGIAGERIWVEFRKIVCSKYADSIMRHIVDTQVHKYIGFTDSCDLEEFSQIYRYFDADLQNIPMPITMVCALLRTSKEFEKLLKRMRFSNEEKRIAEFLFRYRDEYKKIVSEEDNKSLEDKLKPFKFILVDCVKDAKIHEKLIELLKYVNRFEFVKHLENWPIPNFPIGGEMLSKKNIPKGPIFSKILNILRENWKNEFNLDTSKETIDKLLNKLDELI</sequence>
<evidence type="ECO:0000256" key="1">
    <source>
        <dbReference type="ARBA" id="ARBA00001946"/>
    </source>
</evidence>
<keyword evidence="8" id="KW-0460">Magnesium</keyword>
<accession>A0A813LY23</accession>
<dbReference type="Gene3D" id="3.30.460.10">
    <property type="entry name" value="Beta Polymerase, domain 2"/>
    <property type="match status" value="1"/>
</dbReference>
<dbReference type="Pfam" id="PF12627">
    <property type="entry name" value="PolyA_pol_RNAbd"/>
    <property type="match status" value="1"/>
</dbReference>
<dbReference type="Pfam" id="PF01743">
    <property type="entry name" value="PolyA_pol"/>
    <property type="match status" value="1"/>
</dbReference>
<dbReference type="CDD" id="cd05398">
    <property type="entry name" value="NT_ClassII-CCAase"/>
    <property type="match status" value="1"/>
</dbReference>
<comment type="cofactor">
    <cofactor evidence="1">
        <name>Mg(2+)</name>
        <dbReference type="ChEBI" id="CHEBI:18420"/>
    </cofactor>
</comment>
<dbReference type="SUPFAM" id="SSF81891">
    <property type="entry name" value="Poly A polymerase C-terminal region-like"/>
    <property type="match status" value="1"/>
</dbReference>
<evidence type="ECO:0000313" key="13">
    <source>
        <dbReference type="Proteomes" id="UP000663879"/>
    </source>
</evidence>
<dbReference type="OrthoDB" id="445712at2759"/>
<evidence type="ECO:0000256" key="5">
    <source>
        <dbReference type="ARBA" id="ARBA00022695"/>
    </source>
</evidence>
<dbReference type="Proteomes" id="UP000663879">
    <property type="component" value="Unassembled WGS sequence"/>
</dbReference>
<dbReference type="GO" id="GO:0005739">
    <property type="term" value="C:mitochondrion"/>
    <property type="evidence" value="ECO:0007669"/>
    <property type="project" value="TreeGrafter"/>
</dbReference>
<comment type="caution">
    <text evidence="12">The sequence shown here is derived from an EMBL/GenBank/DDBJ whole genome shotgun (WGS) entry which is preliminary data.</text>
</comment>
<dbReference type="AlphaFoldDB" id="A0A813LY23"/>
<evidence type="ECO:0000259" key="11">
    <source>
        <dbReference type="Pfam" id="PF12627"/>
    </source>
</evidence>
<feature type="domain" description="Poly A polymerase head" evidence="10">
    <location>
        <begin position="33"/>
        <end position="155"/>
    </location>
</feature>
<proteinExistence type="inferred from homology"/>
<keyword evidence="9" id="KW-0694">RNA-binding</keyword>
<dbReference type="InterPro" id="IPR002646">
    <property type="entry name" value="PolA_pol_head_dom"/>
</dbReference>
<name>A0A813LY23_9BILA</name>
<dbReference type="GO" id="GO:0000166">
    <property type="term" value="F:nucleotide binding"/>
    <property type="evidence" value="ECO:0007669"/>
    <property type="project" value="UniProtKB-KW"/>
</dbReference>
<comment type="similarity">
    <text evidence="2 9">Belongs to the tRNA nucleotidyltransferase/poly(A) polymerase family.</text>
</comment>
<keyword evidence="4" id="KW-0819">tRNA processing</keyword>
<dbReference type="SUPFAM" id="SSF81301">
    <property type="entry name" value="Nucleotidyltransferase"/>
    <property type="match status" value="1"/>
</dbReference>
<keyword evidence="13" id="KW-1185">Reference proteome</keyword>
<evidence type="ECO:0000259" key="10">
    <source>
        <dbReference type="Pfam" id="PF01743"/>
    </source>
</evidence>
<dbReference type="GO" id="GO:0001680">
    <property type="term" value="P:tRNA 3'-terminal CCA addition"/>
    <property type="evidence" value="ECO:0007669"/>
    <property type="project" value="TreeGrafter"/>
</dbReference>
<evidence type="ECO:0000256" key="3">
    <source>
        <dbReference type="ARBA" id="ARBA00022679"/>
    </source>
</evidence>
<dbReference type="GO" id="GO:0000049">
    <property type="term" value="F:tRNA binding"/>
    <property type="evidence" value="ECO:0007669"/>
    <property type="project" value="TreeGrafter"/>
</dbReference>
<keyword evidence="3 9" id="KW-0808">Transferase</keyword>